<dbReference type="AlphaFoldDB" id="A0A9X2Z7H1"/>
<organism evidence="6 7">
    <name type="scientific">Mycobacterium yunnanensis</name>
    <dbReference type="NCBI Taxonomy" id="368477"/>
    <lineage>
        <taxon>Bacteria</taxon>
        <taxon>Bacillati</taxon>
        <taxon>Actinomycetota</taxon>
        <taxon>Actinomycetes</taxon>
        <taxon>Mycobacteriales</taxon>
        <taxon>Mycobacteriaceae</taxon>
        <taxon>Mycobacterium</taxon>
    </lineage>
</organism>
<accession>A0A9X2Z7H1</accession>
<dbReference type="PROSITE" id="PS50977">
    <property type="entry name" value="HTH_TETR_2"/>
    <property type="match status" value="1"/>
</dbReference>
<dbReference type="Proteomes" id="UP001141629">
    <property type="component" value="Unassembled WGS sequence"/>
</dbReference>
<evidence type="ECO:0000259" key="5">
    <source>
        <dbReference type="PROSITE" id="PS50977"/>
    </source>
</evidence>
<gene>
    <name evidence="6" type="ORF">H7K45_28680</name>
</gene>
<reference evidence="6" key="2">
    <citation type="journal article" date="2022" name="BMC Genomics">
        <title>Comparative genome analysis of mycobacteria focusing on tRNA and non-coding RNA.</title>
        <authorList>
            <person name="Behra P.R.K."/>
            <person name="Pettersson B.M.F."/>
            <person name="Ramesh M."/>
            <person name="Das S."/>
            <person name="Dasgupta S."/>
            <person name="Kirsebom L.A."/>
        </authorList>
    </citation>
    <scope>NUCLEOTIDE SEQUENCE</scope>
    <source>
        <strain evidence="6">DSM 44838</strain>
    </source>
</reference>
<dbReference type="Pfam" id="PF16925">
    <property type="entry name" value="TetR_C_13"/>
    <property type="match status" value="1"/>
</dbReference>
<protein>
    <submittedName>
        <fullName evidence="6">Helix-turn-helix transcriptional regulator</fullName>
    </submittedName>
</protein>
<dbReference type="InterPro" id="IPR009057">
    <property type="entry name" value="Homeodomain-like_sf"/>
</dbReference>
<dbReference type="RefSeq" id="WP_263999592.1">
    <property type="nucleotide sequence ID" value="NZ_JACKVK010000015.1"/>
</dbReference>
<keyword evidence="1" id="KW-0805">Transcription regulation</keyword>
<dbReference type="InterPro" id="IPR036271">
    <property type="entry name" value="Tet_transcr_reg_TetR-rel_C_sf"/>
</dbReference>
<dbReference type="InterPro" id="IPR001647">
    <property type="entry name" value="HTH_TetR"/>
</dbReference>
<evidence type="ECO:0000256" key="2">
    <source>
        <dbReference type="ARBA" id="ARBA00023125"/>
    </source>
</evidence>
<dbReference type="PANTHER" id="PTHR47506:SF1">
    <property type="entry name" value="HTH-TYPE TRANSCRIPTIONAL REGULATOR YJDC"/>
    <property type="match status" value="1"/>
</dbReference>
<evidence type="ECO:0000313" key="7">
    <source>
        <dbReference type="Proteomes" id="UP001141629"/>
    </source>
</evidence>
<dbReference type="SUPFAM" id="SSF48498">
    <property type="entry name" value="Tetracyclin repressor-like, C-terminal domain"/>
    <property type="match status" value="1"/>
</dbReference>
<keyword evidence="3" id="KW-0804">Transcription</keyword>
<feature type="domain" description="HTH tetR-type" evidence="5">
    <location>
        <begin position="6"/>
        <end position="66"/>
    </location>
</feature>
<evidence type="ECO:0000256" key="3">
    <source>
        <dbReference type="ARBA" id="ARBA00023163"/>
    </source>
</evidence>
<dbReference type="Gene3D" id="1.10.10.60">
    <property type="entry name" value="Homeodomain-like"/>
    <property type="match status" value="1"/>
</dbReference>
<reference evidence="6" key="1">
    <citation type="submission" date="2020-07" db="EMBL/GenBank/DDBJ databases">
        <authorList>
            <person name="Pettersson B.M.F."/>
            <person name="Behra P.R.K."/>
            <person name="Ramesh M."/>
            <person name="Das S."/>
            <person name="Dasgupta S."/>
            <person name="Kirsebom L.A."/>
        </authorList>
    </citation>
    <scope>NUCLEOTIDE SEQUENCE</scope>
    <source>
        <strain evidence="6">DSM 44838</strain>
    </source>
</reference>
<dbReference type="Pfam" id="PF00440">
    <property type="entry name" value="TetR_N"/>
    <property type="match status" value="1"/>
</dbReference>
<dbReference type="EMBL" id="JACKVK010000015">
    <property type="protein sequence ID" value="MCV7424525.1"/>
    <property type="molecule type" value="Genomic_DNA"/>
</dbReference>
<dbReference type="Gene3D" id="1.10.357.10">
    <property type="entry name" value="Tetracycline Repressor, domain 2"/>
    <property type="match status" value="1"/>
</dbReference>
<evidence type="ECO:0000256" key="1">
    <source>
        <dbReference type="ARBA" id="ARBA00023015"/>
    </source>
</evidence>
<proteinExistence type="predicted"/>
<keyword evidence="7" id="KW-1185">Reference proteome</keyword>
<comment type="caution">
    <text evidence="6">The sequence shown here is derived from an EMBL/GenBank/DDBJ whole genome shotgun (WGS) entry which is preliminary data.</text>
</comment>
<sequence length="203" mass="21539">MARSKEFDPEVALDAAMRLFWRNGFARTSTQDLVAELGIARASLYDTFGSKRGLYLAALDSYLAGAGGQVPQLVAQRAESGLAAVRALLKAATALPEVGLPPGCFTVNATVEHGDGDSEISARLDTNRDRMESVFRGALARARAEGTLGADVDLDTAAVLLSTVLTGLQVLSRAGESQSHRIDRTIDATMNTLFVSTRLAKRG</sequence>
<evidence type="ECO:0000256" key="4">
    <source>
        <dbReference type="PROSITE-ProRule" id="PRU00335"/>
    </source>
</evidence>
<dbReference type="SUPFAM" id="SSF46689">
    <property type="entry name" value="Homeodomain-like"/>
    <property type="match status" value="1"/>
</dbReference>
<feature type="DNA-binding region" description="H-T-H motif" evidence="4">
    <location>
        <begin position="29"/>
        <end position="48"/>
    </location>
</feature>
<dbReference type="GO" id="GO:0003677">
    <property type="term" value="F:DNA binding"/>
    <property type="evidence" value="ECO:0007669"/>
    <property type="project" value="UniProtKB-UniRule"/>
</dbReference>
<evidence type="ECO:0000313" key="6">
    <source>
        <dbReference type="EMBL" id="MCV7424525.1"/>
    </source>
</evidence>
<dbReference type="InterPro" id="IPR011075">
    <property type="entry name" value="TetR_C"/>
</dbReference>
<keyword evidence="2 4" id="KW-0238">DNA-binding</keyword>
<dbReference type="PANTHER" id="PTHR47506">
    <property type="entry name" value="TRANSCRIPTIONAL REGULATORY PROTEIN"/>
    <property type="match status" value="1"/>
</dbReference>
<name>A0A9X2Z7H1_9MYCO</name>
<dbReference type="PRINTS" id="PR00455">
    <property type="entry name" value="HTHTETR"/>
</dbReference>